<keyword evidence="4" id="KW-1185">Reference proteome</keyword>
<evidence type="ECO:0000313" key="3">
    <source>
        <dbReference type="EMBL" id="KFJ04522.1"/>
    </source>
</evidence>
<keyword evidence="1" id="KW-0378">Hydrolase</keyword>
<dbReference type="InterPro" id="IPR001279">
    <property type="entry name" value="Metallo-B-lactamas"/>
</dbReference>
<evidence type="ECO:0000313" key="4">
    <source>
        <dbReference type="Proteomes" id="UP000029055"/>
    </source>
</evidence>
<dbReference type="STRING" id="77635.BISU_0529"/>
<dbReference type="PANTHER" id="PTHR43546">
    <property type="entry name" value="UPF0173 METAL-DEPENDENT HYDROLASE MJ1163-RELATED"/>
    <property type="match status" value="1"/>
</dbReference>
<proteinExistence type="predicted"/>
<sequence>MPARNISEVTRETWMNEVFPDWGTWLNEEIDGTEVPHGKFTMWWLGNMGVWIKTDRQTNIAVDLWCGTGKTTHNKPDMSARHQWSRLTGGRKIQPNLRTTPMVIDPFAIRTLDALLVTHFHHDHIDMNVAAAIVHNVESPIPLIGPQCVVDQWLAWGVPAERCHVVHPGDEVRIKDVTIHVVESFDRTVLITDPVKVETSSGSADIPDMDERAVNYVIETTAGTIYHAGDSHYCTYYAEHGASFDIDVALLAYGENPVSVQDKMTSVDVLRASEALNTNVVIPLHWDVWSNMLADPHEVETLWKMRRERFGYRFHPLCWLPGGRFVYPDDRNKLEYYHDRGFDDRYTHPVDLPYTSFL</sequence>
<dbReference type="InterPro" id="IPR036866">
    <property type="entry name" value="RibonucZ/Hydroxyglut_hydro"/>
</dbReference>
<gene>
    <name evidence="3" type="ORF">BISU_0529</name>
</gene>
<dbReference type="GO" id="GO:0016787">
    <property type="term" value="F:hydrolase activity"/>
    <property type="evidence" value="ECO:0007669"/>
    <property type="project" value="UniProtKB-KW"/>
</dbReference>
<comment type="caution">
    <text evidence="3">The sequence shown here is derived from an EMBL/GenBank/DDBJ whole genome shotgun (WGS) entry which is preliminary data.</text>
</comment>
<dbReference type="RefSeq" id="WP_024462865.1">
    <property type="nucleotide sequence ID" value="NZ_CP062939.1"/>
</dbReference>
<dbReference type="OrthoDB" id="3190691at2"/>
<dbReference type="AlphaFoldDB" id="A0A087E9S1"/>
<dbReference type="Gene3D" id="3.60.15.10">
    <property type="entry name" value="Ribonuclease Z/Hydroxyacylglutathione hydrolase-like"/>
    <property type="match status" value="1"/>
</dbReference>
<evidence type="ECO:0000259" key="2">
    <source>
        <dbReference type="Pfam" id="PF12706"/>
    </source>
</evidence>
<feature type="domain" description="Metallo-beta-lactamase" evidence="2">
    <location>
        <begin position="98"/>
        <end position="286"/>
    </location>
</feature>
<name>A0A087E9S1_9BIFI</name>
<protein>
    <submittedName>
        <fullName evidence="3">L-ascorbate 6-phosphate lactonase</fullName>
    </submittedName>
</protein>
<dbReference type="SUPFAM" id="SSF56281">
    <property type="entry name" value="Metallo-hydrolase/oxidoreductase"/>
    <property type="match status" value="1"/>
</dbReference>
<dbReference type="NCBIfam" id="NF008688">
    <property type="entry name" value="PRK11709.1"/>
    <property type="match status" value="1"/>
</dbReference>
<dbReference type="Proteomes" id="UP000029055">
    <property type="component" value="Unassembled WGS sequence"/>
</dbReference>
<dbReference type="eggNOG" id="COG2220">
    <property type="taxonomic scope" value="Bacteria"/>
</dbReference>
<evidence type="ECO:0000256" key="1">
    <source>
        <dbReference type="ARBA" id="ARBA00022801"/>
    </source>
</evidence>
<reference evidence="3 4" key="1">
    <citation type="submission" date="2014-03" db="EMBL/GenBank/DDBJ databases">
        <title>Genomics of Bifidobacteria.</title>
        <authorList>
            <person name="Ventura M."/>
            <person name="Milani C."/>
            <person name="Lugli G.A."/>
        </authorList>
    </citation>
    <scope>NUCLEOTIDE SEQUENCE [LARGE SCALE GENOMIC DNA]</scope>
    <source>
        <strain evidence="3 4">LMG 11597</strain>
    </source>
</reference>
<dbReference type="EMBL" id="JGZR01000003">
    <property type="protein sequence ID" value="KFJ04522.1"/>
    <property type="molecule type" value="Genomic_DNA"/>
</dbReference>
<organism evidence="3 4">
    <name type="scientific">Bifidobacterium subtile</name>
    <dbReference type="NCBI Taxonomy" id="77635"/>
    <lineage>
        <taxon>Bacteria</taxon>
        <taxon>Bacillati</taxon>
        <taxon>Actinomycetota</taxon>
        <taxon>Actinomycetes</taxon>
        <taxon>Bifidobacteriales</taxon>
        <taxon>Bifidobacteriaceae</taxon>
        <taxon>Bifidobacterium</taxon>
    </lineage>
</organism>
<accession>A0A087E9S1</accession>
<dbReference type="Pfam" id="PF12706">
    <property type="entry name" value="Lactamase_B_2"/>
    <property type="match status" value="1"/>
</dbReference>
<dbReference type="InterPro" id="IPR050114">
    <property type="entry name" value="UPF0173_UPF0282_UlaG_hydrolase"/>
</dbReference>
<dbReference type="PANTHER" id="PTHR43546:SF9">
    <property type="entry name" value="L-ASCORBATE-6-PHOSPHATE LACTONASE ULAG-RELATED"/>
    <property type="match status" value="1"/>
</dbReference>